<dbReference type="Proteomes" id="UP000230859">
    <property type="component" value="Unassembled WGS sequence"/>
</dbReference>
<accession>A0A2H0LSV9</accession>
<gene>
    <name evidence="1" type="ORF">COV74_00525</name>
</gene>
<dbReference type="AlphaFoldDB" id="A0A2H0LSV9"/>
<proteinExistence type="predicted"/>
<organism evidence="1 2">
    <name type="scientific">Candidatus Abzuiibacterium crystallinum</name>
    <dbReference type="NCBI Taxonomy" id="1974748"/>
    <lineage>
        <taxon>Bacteria</taxon>
        <taxon>Pseudomonadati</taxon>
        <taxon>Candidatus Omnitrophota</taxon>
        <taxon>Candidatus Abzuiibacterium</taxon>
    </lineage>
</organism>
<evidence type="ECO:0000313" key="1">
    <source>
        <dbReference type="EMBL" id="PIQ87488.1"/>
    </source>
</evidence>
<comment type="caution">
    <text evidence="1">The sequence shown here is derived from an EMBL/GenBank/DDBJ whole genome shotgun (WGS) entry which is preliminary data.</text>
</comment>
<reference evidence="1 2" key="1">
    <citation type="submission" date="2017-09" db="EMBL/GenBank/DDBJ databases">
        <title>Depth-based differentiation of microbial function through sediment-hosted aquifers and enrichment of novel symbionts in the deep terrestrial subsurface.</title>
        <authorList>
            <person name="Probst A.J."/>
            <person name="Ladd B."/>
            <person name="Jarett J.K."/>
            <person name="Geller-Mcgrath D.E."/>
            <person name="Sieber C.M."/>
            <person name="Emerson J.B."/>
            <person name="Anantharaman K."/>
            <person name="Thomas B.C."/>
            <person name="Malmstrom R."/>
            <person name="Stieglmeier M."/>
            <person name="Klingl A."/>
            <person name="Woyke T."/>
            <person name="Ryan C.M."/>
            <person name="Banfield J.F."/>
        </authorList>
    </citation>
    <scope>NUCLEOTIDE SEQUENCE [LARGE SCALE GENOMIC DNA]</scope>
    <source>
        <strain evidence="1">CG11_big_fil_rev_8_21_14_0_20_45_26</strain>
    </source>
</reference>
<evidence type="ECO:0000313" key="2">
    <source>
        <dbReference type="Proteomes" id="UP000230859"/>
    </source>
</evidence>
<sequence>MKFSIRCFLTFFLIPFTLYFCLPLTAGYAEDAASNQNVQYLLRDSYFLSPELQFRFNTYSTEGFLLTGESRPNFNSDFSIVTGFEGSVIASQVLPHAHSIEDAQKIIAPNVKTHRFMDVMIKELAVPLMSGQTETRYWIGQQSFATFEQAQAGIVSVKTAIESQGGDFKKAIEAIETYAPFEPKQTTAEALVSRSQREEALAIKAMDYLGIGEKLFGPLQAPSPFGEKILWQSFGETSYRPNNLERDNYDSQVFFWTNRIVFKGIWGPFDTSFDPYLEVTPTLETNGTDFKSNLQLQAGIQWYPFIRHKTFTNFQPFGLSLLDFAHNFRFFVQYGVRENLKDEITSSSDTDIKGGVDIFYEWGLDLPPLGQKPIRHGAADYIHDYVWGEFFGSYTIKRTDFSSIEGYNSFVMNSSLILGAKWPTIPLPSNPVNDELTLMPYFKFEHVNNANHPLYYQNQFLVSAGIRVMPFRSYRFSENEWLYKTKLYVEYVGIGGGIWPIESAPSTVPNHDIRFGMSFSQKRF</sequence>
<protein>
    <submittedName>
        <fullName evidence="1">Uncharacterized protein</fullName>
    </submittedName>
</protein>
<dbReference type="EMBL" id="PCVY01000004">
    <property type="protein sequence ID" value="PIQ87488.1"/>
    <property type="molecule type" value="Genomic_DNA"/>
</dbReference>
<name>A0A2H0LSV9_9BACT</name>